<gene>
    <name evidence="3" type="ORF">CR513_20784</name>
</gene>
<feature type="domain" description="Tf2-1-like SH3-like" evidence="2">
    <location>
        <begin position="68"/>
        <end position="121"/>
    </location>
</feature>
<dbReference type="Pfam" id="PF24626">
    <property type="entry name" value="SH3_Tf2-1"/>
    <property type="match status" value="1"/>
</dbReference>
<reference evidence="3" key="1">
    <citation type="submission" date="2018-05" db="EMBL/GenBank/DDBJ databases">
        <title>Draft genome of Mucuna pruriens seed.</title>
        <authorList>
            <person name="Nnadi N.E."/>
            <person name="Vos R."/>
            <person name="Hasami M.H."/>
            <person name="Devisetty U.K."/>
            <person name="Aguiy J.C."/>
        </authorList>
    </citation>
    <scope>NUCLEOTIDE SEQUENCE [LARGE SCALE GENOMIC DNA]</scope>
    <source>
        <strain evidence="3">JCA_2017</strain>
    </source>
</reference>
<dbReference type="InterPro" id="IPR056924">
    <property type="entry name" value="SH3_Tf2-1"/>
</dbReference>
<dbReference type="OrthoDB" id="1744372at2759"/>
<evidence type="ECO:0000259" key="2">
    <source>
        <dbReference type="Pfam" id="PF24626"/>
    </source>
</evidence>
<evidence type="ECO:0000313" key="4">
    <source>
        <dbReference type="Proteomes" id="UP000257109"/>
    </source>
</evidence>
<dbReference type="Proteomes" id="UP000257109">
    <property type="component" value="Unassembled WGS sequence"/>
</dbReference>
<evidence type="ECO:0000313" key="3">
    <source>
        <dbReference type="EMBL" id="RDX96551.1"/>
    </source>
</evidence>
<comment type="caution">
    <text evidence="3">The sequence shown here is derived from an EMBL/GenBank/DDBJ whole genome shotgun (WGS) entry which is preliminary data.</text>
</comment>
<sequence>MVIPYDSPFNNGRDSLPPNIRNRGGHPSRDWRTEVQEIAHIKEYAVNATVAKKYNERLIPRRFNIVDLVLRKITRKGESNKLSPLWEGPFRVIEEVGRGAYRLEQLDRKKIPRTWNAISLRMYYS</sequence>
<dbReference type="AlphaFoldDB" id="A0A371H173"/>
<dbReference type="EMBL" id="QJKJ01003857">
    <property type="protein sequence ID" value="RDX96551.1"/>
    <property type="molecule type" value="Genomic_DNA"/>
</dbReference>
<proteinExistence type="predicted"/>
<organism evidence="3 4">
    <name type="scientific">Mucuna pruriens</name>
    <name type="common">Velvet bean</name>
    <name type="synonym">Dolichos pruriens</name>
    <dbReference type="NCBI Taxonomy" id="157652"/>
    <lineage>
        <taxon>Eukaryota</taxon>
        <taxon>Viridiplantae</taxon>
        <taxon>Streptophyta</taxon>
        <taxon>Embryophyta</taxon>
        <taxon>Tracheophyta</taxon>
        <taxon>Spermatophyta</taxon>
        <taxon>Magnoliopsida</taxon>
        <taxon>eudicotyledons</taxon>
        <taxon>Gunneridae</taxon>
        <taxon>Pentapetalae</taxon>
        <taxon>rosids</taxon>
        <taxon>fabids</taxon>
        <taxon>Fabales</taxon>
        <taxon>Fabaceae</taxon>
        <taxon>Papilionoideae</taxon>
        <taxon>50 kb inversion clade</taxon>
        <taxon>NPAAA clade</taxon>
        <taxon>indigoferoid/millettioid clade</taxon>
        <taxon>Phaseoleae</taxon>
        <taxon>Mucuna</taxon>
    </lineage>
</organism>
<evidence type="ECO:0000256" key="1">
    <source>
        <dbReference type="SAM" id="MobiDB-lite"/>
    </source>
</evidence>
<name>A0A371H173_MUCPR</name>
<feature type="region of interest" description="Disordered" evidence="1">
    <location>
        <begin position="1"/>
        <end position="28"/>
    </location>
</feature>
<accession>A0A371H173</accession>
<keyword evidence="4" id="KW-1185">Reference proteome</keyword>
<protein>
    <recommendedName>
        <fullName evidence="2">Tf2-1-like SH3-like domain-containing protein</fullName>
    </recommendedName>
</protein>
<feature type="non-terminal residue" evidence="3">
    <location>
        <position position="1"/>
    </location>
</feature>